<dbReference type="RefSeq" id="WP_349297566.1">
    <property type="nucleotide sequence ID" value="NZ_JBEDNQ010000003.1"/>
</dbReference>
<dbReference type="InterPro" id="IPR009959">
    <property type="entry name" value="Cyclase_SnoaL-like"/>
</dbReference>
<dbReference type="Gene3D" id="3.10.450.50">
    <property type="match status" value="1"/>
</dbReference>
<dbReference type="EMBL" id="JBEDNQ010000003">
    <property type="protein sequence ID" value="MEQ3550485.1"/>
    <property type="molecule type" value="Genomic_DNA"/>
</dbReference>
<reference evidence="1 2" key="1">
    <citation type="submission" date="2024-03" db="EMBL/GenBank/DDBJ databases">
        <title>Draft genome sequence of Pseudonocardia nematodicida JCM 31783.</title>
        <authorList>
            <person name="Butdee W."/>
            <person name="Duangmal K."/>
        </authorList>
    </citation>
    <scope>NUCLEOTIDE SEQUENCE [LARGE SCALE GENOMIC DNA]</scope>
    <source>
        <strain evidence="1 2">JCM 31783</strain>
    </source>
</reference>
<dbReference type="Proteomes" id="UP001494902">
    <property type="component" value="Unassembled WGS sequence"/>
</dbReference>
<sequence>MDRNDVVARYRGYLACLNEKRFDDLAGFVHDPVVHNDRRLTVAEFRDLLRRDAAEIPDLHYAIETLLVDGDRVACRIRFDCTPTGFRGLPAAEKPISFVEHVFYRYADGRIAQIWSLIDMDAIRDQLGTGR</sequence>
<dbReference type="InterPro" id="IPR032710">
    <property type="entry name" value="NTF2-like_dom_sf"/>
</dbReference>
<evidence type="ECO:0000313" key="2">
    <source>
        <dbReference type="Proteomes" id="UP001494902"/>
    </source>
</evidence>
<keyword evidence="2" id="KW-1185">Reference proteome</keyword>
<gene>
    <name evidence="1" type="ORF">WIS52_08385</name>
</gene>
<protein>
    <submittedName>
        <fullName evidence="1">Ester cyclase</fullName>
    </submittedName>
</protein>
<name>A0ABV1K7L7_9PSEU</name>
<evidence type="ECO:0000313" key="1">
    <source>
        <dbReference type="EMBL" id="MEQ3550485.1"/>
    </source>
</evidence>
<comment type="caution">
    <text evidence="1">The sequence shown here is derived from an EMBL/GenBank/DDBJ whole genome shotgun (WGS) entry which is preliminary data.</text>
</comment>
<accession>A0ABV1K7L7</accession>
<dbReference type="SUPFAM" id="SSF54427">
    <property type="entry name" value="NTF2-like"/>
    <property type="match status" value="1"/>
</dbReference>
<organism evidence="1 2">
    <name type="scientific">Pseudonocardia nematodicida</name>
    <dbReference type="NCBI Taxonomy" id="1206997"/>
    <lineage>
        <taxon>Bacteria</taxon>
        <taxon>Bacillati</taxon>
        <taxon>Actinomycetota</taxon>
        <taxon>Actinomycetes</taxon>
        <taxon>Pseudonocardiales</taxon>
        <taxon>Pseudonocardiaceae</taxon>
        <taxon>Pseudonocardia</taxon>
    </lineage>
</organism>
<dbReference type="Pfam" id="PF07366">
    <property type="entry name" value="SnoaL"/>
    <property type="match status" value="1"/>
</dbReference>
<proteinExistence type="predicted"/>